<evidence type="ECO:0000313" key="1">
    <source>
        <dbReference type="EMBL" id="QRD06982.1"/>
    </source>
</evidence>
<reference evidence="2" key="1">
    <citation type="journal article" date="2021" name="BMC Genomics">
        <title>Chromosome-level genome assembly and manually-curated proteome of model necrotroph Parastagonospora nodorum Sn15 reveals a genome-wide trove of candidate effector homologs, and redundancy of virulence-related functions within an accessory chromosome.</title>
        <authorList>
            <person name="Bertazzoni S."/>
            <person name="Jones D.A.B."/>
            <person name="Phan H.T."/>
            <person name="Tan K.-C."/>
            <person name="Hane J.K."/>
        </authorList>
    </citation>
    <scope>NUCLEOTIDE SEQUENCE [LARGE SCALE GENOMIC DNA]</scope>
    <source>
        <strain evidence="2">SN15 / ATCC MYA-4574 / FGSC 10173)</strain>
    </source>
</reference>
<keyword evidence="2" id="KW-1185">Reference proteome</keyword>
<dbReference type="Proteomes" id="UP000663193">
    <property type="component" value="Chromosome 21"/>
</dbReference>
<gene>
    <name evidence="1" type="ORF">JI435_308480</name>
</gene>
<proteinExistence type="predicted"/>
<dbReference type="AlphaFoldDB" id="A0A7U2IBW2"/>
<name>A0A7U2IBW2_PHANO</name>
<dbReference type="EMBL" id="CP069043">
    <property type="protein sequence ID" value="QRD06982.1"/>
    <property type="molecule type" value="Genomic_DNA"/>
</dbReference>
<evidence type="ECO:0000313" key="2">
    <source>
        <dbReference type="Proteomes" id="UP000663193"/>
    </source>
</evidence>
<organism evidence="1 2">
    <name type="scientific">Phaeosphaeria nodorum (strain SN15 / ATCC MYA-4574 / FGSC 10173)</name>
    <name type="common">Glume blotch fungus</name>
    <name type="synonym">Parastagonospora nodorum</name>
    <dbReference type="NCBI Taxonomy" id="321614"/>
    <lineage>
        <taxon>Eukaryota</taxon>
        <taxon>Fungi</taxon>
        <taxon>Dikarya</taxon>
        <taxon>Ascomycota</taxon>
        <taxon>Pezizomycotina</taxon>
        <taxon>Dothideomycetes</taxon>
        <taxon>Pleosporomycetidae</taxon>
        <taxon>Pleosporales</taxon>
        <taxon>Pleosporineae</taxon>
        <taxon>Phaeosphaeriaceae</taxon>
        <taxon>Parastagonospora</taxon>
    </lineage>
</organism>
<dbReference type="VEuPathDB" id="FungiDB:JI435_308480"/>
<protein>
    <submittedName>
        <fullName evidence="1">Uncharacterized protein</fullName>
    </submittedName>
</protein>
<accession>A0A7U2IBW2</accession>
<sequence length="85" mass="10078">MIIFHFLRRSSCTHEQFLSFALQKFLYARTVPFVCFAKVPLRTNSSFTHKQFLYAQIVPFICFAEVFAEVESMKFRAARSLTHEY</sequence>